<dbReference type="InterPro" id="IPR015947">
    <property type="entry name" value="PUA-like_sf"/>
</dbReference>
<organism evidence="15 16">
    <name type="scientific">Gluconobacter wancherniae NBRC 103581</name>
    <dbReference type="NCBI Taxonomy" id="656744"/>
    <lineage>
        <taxon>Bacteria</taxon>
        <taxon>Pseudomonadati</taxon>
        <taxon>Pseudomonadota</taxon>
        <taxon>Alphaproteobacteria</taxon>
        <taxon>Acetobacterales</taxon>
        <taxon>Acetobacteraceae</taxon>
        <taxon>Gluconobacter</taxon>
    </lineage>
</organism>
<proteinExistence type="inferred from homology"/>
<dbReference type="InterPro" id="IPR006700">
    <property type="entry name" value="RsmE"/>
</dbReference>
<comment type="caution">
    <text evidence="15">The sequence shown here is derived from an EMBL/GenBank/DDBJ whole genome shotgun (WGS) entry which is preliminary data.</text>
</comment>
<protein>
    <recommendedName>
        <fullName evidence="4 12">Ribosomal RNA small subunit methyltransferase E</fullName>
        <ecNumber evidence="3 12">2.1.1.193</ecNumber>
    </recommendedName>
</protein>
<dbReference type="PANTHER" id="PTHR30027">
    <property type="entry name" value="RIBOSOMAL RNA SMALL SUBUNIT METHYLTRANSFERASE E"/>
    <property type="match status" value="1"/>
</dbReference>
<dbReference type="PANTHER" id="PTHR30027:SF3">
    <property type="entry name" value="16S RRNA (URACIL(1498)-N(3))-METHYLTRANSFERASE"/>
    <property type="match status" value="1"/>
</dbReference>
<evidence type="ECO:0000256" key="9">
    <source>
        <dbReference type="ARBA" id="ARBA00022691"/>
    </source>
</evidence>
<evidence type="ECO:0000256" key="4">
    <source>
        <dbReference type="ARBA" id="ARBA00013673"/>
    </source>
</evidence>
<evidence type="ECO:0000256" key="5">
    <source>
        <dbReference type="ARBA" id="ARBA00022490"/>
    </source>
</evidence>
<dbReference type="InterPro" id="IPR029026">
    <property type="entry name" value="tRNA_m1G_MTases_N"/>
</dbReference>
<comment type="function">
    <text evidence="10 12">Specifically methylates the N3 position of the uracil ring of uridine 1498 (m3U1498) in 16S rRNA. Acts on the fully assembled 30S ribosomal subunit.</text>
</comment>
<keyword evidence="7 12" id="KW-0489">Methyltransferase</keyword>
<evidence type="ECO:0000256" key="10">
    <source>
        <dbReference type="ARBA" id="ARBA00025699"/>
    </source>
</evidence>
<dbReference type="InterPro" id="IPR046886">
    <property type="entry name" value="RsmE_MTase_dom"/>
</dbReference>
<comment type="similarity">
    <text evidence="2 12">Belongs to the RNA methyltransferase RsmE family.</text>
</comment>
<dbReference type="AlphaFoldDB" id="A0A511AX98"/>
<keyword evidence="6 12" id="KW-0698">rRNA processing</keyword>
<evidence type="ECO:0000313" key="15">
    <source>
        <dbReference type="EMBL" id="GEK92838.1"/>
    </source>
</evidence>
<keyword evidence="5 12" id="KW-0963">Cytoplasm</keyword>
<sequence>MYLSAEGETFTQGCEISLAPGQAHYLGNVMRHSVGDAVRVFNGRDGEWSARIHTLRKDRGSVVLRNLERPQCATQGVELLFAPLKRDATELVIRMGTELGVTSFRPVVTERTNTHRLNADRLLLIAEEAAEQCERLDVPHIQPLSPLRQVLAEWPEGRALCVALERQQEETRTVSGEALLIGPEGGFSEAEVALLKRHPAVRSISLGSLILKAETAVCAGLVRLAVARGF</sequence>
<feature type="domain" description="Ribosomal RNA small subunit methyltransferase E methyltransferase" evidence="13">
    <location>
        <begin position="77"/>
        <end position="221"/>
    </location>
</feature>
<dbReference type="Pfam" id="PF20260">
    <property type="entry name" value="PUA_4"/>
    <property type="match status" value="1"/>
</dbReference>
<evidence type="ECO:0000259" key="13">
    <source>
        <dbReference type="Pfam" id="PF04452"/>
    </source>
</evidence>
<dbReference type="GO" id="GO:0070042">
    <property type="term" value="F:rRNA (uridine-N3-)-methyltransferase activity"/>
    <property type="evidence" value="ECO:0007669"/>
    <property type="project" value="TreeGrafter"/>
</dbReference>
<dbReference type="NCBIfam" id="NF008694">
    <property type="entry name" value="PRK11713.3-2"/>
    <property type="match status" value="1"/>
</dbReference>
<evidence type="ECO:0000256" key="1">
    <source>
        <dbReference type="ARBA" id="ARBA00004496"/>
    </source>
</evidence>
<evidence type="ECO:0000259" key="14">
    <source>
        <dbReference type="Pfam" id="PF20260"/>
    </source>
</evidence>
<dbReference type="SUPFAM" id="SSF88697">
    <property type="entry name" value="PUA domain-like"/>
    <property type="match status" value="1"/>
</dbReference>
<evidence type="ECO:0000256" key="6">
    <source>
        <dbReference type="ARBA" id="ARBA00022552"/>
    </source>
</evidence>
<dbReference type="Gene3D" id="3.40.1280.10">
    <property type="match status" value="1"/>
</dbReference>
<evidence type="ECO:0000256" key="7">
    <source>
        <dbReference type="ARBA" id="ARBA00022603"/>
    </source>
</evidence>
<name>A0A511AX98_9PROT</name>
<dbReference type="GO" id="GO:0070475">
    <property type="term" value="P:rRNA base methylation"/>
    <property type="evidence" value="ECO:0007669"/>
    <property type="project" value="TreeGrafter"/>
</dbReference>
<dbReference type="CDD" id="cd18084">
    <property type="entry name" value="RsmE-like"/>
    <property type="match status" value="1"/>
</dbReference>
<accession>A0A511AX98</accession>
<keyword evidence="9 12" id="KW-0949">S-adenosyl-L-methionine</keyword>
<evidence type="ECO:0000256" key="2">
    <source>
        <dbReference type="ARBA" id="ARBA00005528"/>
    </source>
</evidence>
<dbReference type="NCBIfam" id="NF008696">
    <property type="entry name" value="PRK11713.3-5"/>
    <property type="match status" value="1"/>
</dbReference>
<evidence type="ECO:0000256" key="3">
    <source>
        <dbReference type="ARBA" id="ARBA00012328"/>
    </source>
</evidence>
<comment type="subcellular location">
    <subcellularLocation>
        <location evidence="1 12">Cytoplasm</location>
    </subcellularLocation>
</comment>
<comment type="catalytic activity">
    <reaction evidence="11 12">
        <text>uridine(1498) in 16S rRNA + S-adenosyl-L-methionine = N(3)-methyluridine(1498) in 16S rRNA + S-adenosyl-L-homocysteine + H(+)</text>
        <dbReference type="Rhea" id="RHEA:42920"/>
        <dbReference type="Rhea" id="RHEA-COMP:10283"/>
        <dbReference type="Rhea" id="RHEA-COMP:10284"/>
        <dbReference type="ChEBI" id="CHEBI:15378"/>
        <dbReference type="ChEBI" id="CHEBI:57856"/>
        <dbReference type="ChEBI" id="CHEBI:59789"/>
        <dbReference type="ChEBI" id="CHEBI:65315"/>
        <dbReference type="ChEBI" id="CHEBI:74502"/>
        <dbReference type="EC" id="2.1.1.193"/>
    </reaction>
</comment>
<dbReference type="EC" id="2.1.1.193" evidence="3 12"/>
<evidence type="ECO:0000313" key="16">
    <source>
        <dbReference type="Proteomes" id="UP000321230"/>
    </source>
</evidence>
<evidence type="ECO:0000256" key="8">
    <source>
        <dbReference type="ARBA" id="ARBA00022679"/>
    </source>
</evidence>
<evidence type="ECO:0000256" key="11">
    <source>
        <dbReference type="ARBA" id="ARBA00047944"/>
    </source>
</evidence>
<keyword evidence="16" id="KW-1185">Reference proteome</keyword>
<dbReference type="SUPFAM" id="SSF75217">
    <property type="entry name" value="alpha/beta knot"/>
    <property type="match status" value="1"/>
</dbReference>
<dbReference type="Pfam" id="PF04452">
    <property type="entry name" value="Methyltrans_RNA"/>
    <property type="match status" value="1"/>
</dbReference>
<reference evidence="15 16" key="1">
    <citation type="submission" date="2019-07" db="EMBL/GenBank/DDBJ databases">
        <title>Whole genome shotgun sequence of Gluconobacter wancherniae NBRC 103581.</title>
        <authorList>
            <person name="Hosoyama A."/>
            <person name="Uohara A."/>
            <person name="Ohji S."/>
            <person name="Ichikawa N."/>
        </authorList>
    </citation>
    <scope>NUCLEOTIDE SEQUENCE [LARGE SCALE GENOMIC DNA]</scope>
    <source>
        <strain evidence="15 16">NBRC 103581</strain>
    </source>
</reference>
<dbReference type="PIRSF" id="PIRSF015601">
    <property type="entry name" value="MTase_slr0722"/>
    <property type="match status" value="1"/>
</dbReference>
<keyword evidence="8 12" id="KW-0808">Transferase</keyword>
<dbReference type="InterPro" id="IPR046887">
    <property type="entry name" value="RsmE_PUA-like"/>
</dbReference>
<dbReference type="EMBL" id="BJUZ01000001">
    <property type="protein sequence ID" value="GEK92838.1"/>
    <property type="molecule type" value="Genomic_DNA"/>
</dbReference>
<dbReference type="Proteomes" id="UP000321230">
    <property type="component" value="Unassembled WGS sequence"/>
</dbReference>
<dbReference type="NCBIfam" id="TIGR00046">
    <property type="entry name" value="RsmE family RNA methyltransferase"/>
    <property type="match status" value="1"/>
</dbReference>
<dbReference type="Gene3D" id="2.40.240.20">
    <property type="entry name" value="Hypothetical PUA domain-like, domain 1"/>
    <property type="match status" value="1"/>
</dbReference>
<feature type="domain" description="Ribosomal RNA small subunit methyltransferase E PUA-like" evidence="14">
    <location>
        <begin position="22"/>
        <end position="59"/>
    </location>
</feature>
<dbReference type="GO" id="GO:0005737">
    <property type="term" value="C:cytoplasm"/>
    <property type="evidence" value="ECO:0007669"/>
    <property type="project" value="UniProtKB-SubCell"/>
</dbReference>
<evidence type="ECO:0000256" key="12">
    <source>
        <dbReference type="PIRNR" id="PIRNR015601"/>
    </source>
</evidence>
<dbReference type="InterPro" id="IPR029028">
    <property type="entry name" value="Alpha/beta_knot_MTases"/>
</dbReference>
<gene>
    <name evidence="15" type="ORF">GWA01_06080</name>
</gene>